<feature type="domain" description="Lon N-terminal" evidence="1">
    <location>
        <begin position="13"/>
        <end position="214"/>
    </location>
</feature>
<dbReference type="InterPro" id="IPR003111">
    <property type="entry name" value="Lon_prtase_N"/>
</dbReference>
<dbReference type="PANTHER" id="PTHR46732">
    <property type="entry name" value="ATP-DEPENDENT PROTEASE LA (LON) DOMAIN PROTEIN"/>
    <property type="match status" value="1"/>
</dbReference>
<proteinExistence type="predicted"/>
<reference evidence="2 3" key="1">
    <citation type="submission" date="2017-07" db="EMBL/GenBank/DDBJ databases">
        <title>Amycolatopsis antarcticus sp. nov., isolated from the surface of an Antarcticus brown macroalga.</title>
        <authorList>
            <person name="Wang J."/>
            <person name="Leiva S."/>
            <person name="Huang J."/>
            <person name="Huang Y."/>
        </authorList>
    </citation>
    <scope>NUCLEOTIDE SEQUENCE [LARGE SCALE GENOMIC DNA]</scope>
    <source>
        <strain evidence="2 3">AU-G6</strain>
    </source>
</reference>
<comment type="caution">
    <text evidence="2">The sequence shown here is derived from an EMBL/GenBank/DDBJ whole genome shotgun (WGS) entry which is preliminary data.</text>
</comment>
<dbReference type="SMART" id="SM00464">
    <property type="entry name" value="LON"/>
    <property type="match status" value="1"/>
</dbReference>
<dbReference type="AlphaFoldDB" id="A0A263CWZ1"/>
<dbReference type="SUPFAM" id="SSF88697">
    <property type="entry name" value="PUA domain-like"/>
    <property type="match status" value="1"/>
</dbReference>
<dbReference type="InParanoid" id="A0A263CWZ1"/>
<evidence type="ECO:0000313" key="3">
    <source>
        <dbReference type="Proteomes" id="UP000242444"/>
    </source>
</evidence>
<dbReference type="Gene3D" id="1.20.58.1480">
    <property type="match status" value="1"/>
</dbReference>
<dbReference type="PANTHER" id="PTHR46732:SF8">
    <property type="entry name" value="ATP-DEPENDENT PROTEASE LA (LON) DOMAIN PROTEIN"/>
    <property type="match status" value="1"/>
</dbReference>
<evidence type="ECO:0000313" key="2">
    <source>
        <dbReference type="EMBL" id="OZM70499.1"/>
    </source>
</evidence>
<evidence type="ECO:0000259" key="1">
    <source>
        <dbReference type="PROSITE" id="PS51787"/>
    </source>
</evidence>
<sequence length="240" mass="26628">MADEPGESGEQTGATLPIFPLQTVLLPGAHLPLHIFEPRYRQLTVDLVTEVVPEREFGIVAIKTSLVREVENLGHLYGIGCSAVLREAERLDDGRFDIVVTGSRRFRLLDLDCTSAPYLTGNVEWLADDPIPAEAGEITDRLADVARAAHQRYCDSAWKDEEWTVPRADVRPAELAYELAADCLLTLHDRQRLLEETQPLRRLRIACRVLAREAGFLSALRAVPAPLSQLSGPSKPCNLN</sequence>
<name>A0A263CWZ1_9PSEU</name>
<dbReference type="OrthoDB" id="25394at2"/>
<dbReference type="Proteomes" id="UP000242444">
    <property type="component" value="Unassembled WGS sequence"/>
</dbReference>
<dbReference type="Gene3D" id="2.30.130.40">
    <property type="entry name" value="LON domain-like"/>
    <property type="match status" value="1"/>
</dbReference>
<organism evidence="2 3">
    <name type="scientific">Amycolatopsis antarctica</name>
    <dbReference type="NCBI Taxonomy" id="1854586"/>
    <lineage>
        <taxon>Bacteria</taxon>
        <taxon>Bacillati</taxon>
        <taxon>Actinomycetota</taxon>
        <taxon>Actinomycetes</taxon>
        <taxon>Pseudonocardiales</taxon>
        <taxon>Pseudonocardiaceae</taxon>
        <taxon>Amycolatopsis</taxon>
    </lineage>
</organism>
<gene>
    <name evidence="2" type="ORF">CFN78_25410</name>
</gene>
<dbReference type="Pfam" id="PF02190">
    <property type="entry name" value="LON_substr_bdg"/>
    <property type="match status" value="1"/>
</dbReference>
<dbReference type="EMBL" id="NKYE01000020">
    <property type="protein sequence ID" value="OZM70499.1"/>
    <property type="molecule type" value="Genomic_DNA"/>
</dbReference>
<dbReference type="RefSeq" id="WP_094865557.1">
    <property type="nucleotide sequence ID" value="NZ_NKYE01000020.1"/>
</dbReference>
<dbReference type="InterPro" id="IPR046336">
    <property type="entry name" value="Lon_prtase_N_sf"/>
</dbReference>
<keyword evidence="3" id="KW-1185">Reference proteome</keyword>
<protein>
    <submittedName>
        <fullName evidence="2">Peptidase</fullName>
    </submittedName>
</protein>
<dbReference type="PROSITE" id="PS51787">
    <property type="entry name" value="LON_N"/>
    <property type="match status" value="1"/>
</dbReference>
<dbReference type="InterPro" id="IPR015947">
    <property type="entry name" value="PUA-like_sf"/>
</dbReference>
<accession>A0A263CWZ1</accession>